<feature type="modified residue" description="4-aspartylphosphate" evidence="1">
    <location>
        <position position="56"/>
    </location>
</feature>
<dbReference type="InterPro" id="IPR011006">
    <property type="entry name" value="CheY-like_superfamily"/>
</dbReference>
<dbReference type="SUPFAM" id="SSF52172">
    <property type="entry name" value="CheY-like"/>
    <property type="match status" value="1"/>
</dbReference>
<proteinExistence type="predicted"/>
<dbReference type="KEGG" id="gtl:EP073_13305"/>
<accession>A0A410K1R3</accession>
<dbReference type="GO" id="GO:0000160">
    <property type="term" value="P:phosphorelay signal transduction system"/>
    <property type="evidence" value="ECO:0007669"/>
    <property type="project" value="InterPro"/>
</dbReference>
<dbReference type="InterPro" id="IPR052048">
    <property type="entry name" value="ST_Response_Regulator"/>
</dbReference>
<dbReference type="EMBL" id="CP035108">
    <property type="protein sequence ID" value="QAR34344.1"/>
    <property type="molecule type" value="Genomic_DNA"/>
</dbReference>
<evidence type="ECO:0000256" key="1">
    <source>
        <dbReference type="PROSITE-ProRule" id="PRU00169"/>
    </source>
</evidence>
<dbReference type="RefSeq" id="WP_128467649.1">
    <property type="nucleotide sequence ID" value="NZ_CP035108.1"/>
</dbReference>
<evidence type="ECO:0000313" key="3">
    <source>
        <dbReference type="EMBL" id="QAR34344.1"/>
    </source>
</evidence>
<dbReference type="PROSITE" id="PS50110">
    <property type="entry name" value="RESPONSE_REGULATORY"/>
    <property type="match status" value="1"/>
</dbReference>
<organism evidence="3 4">
    <name type="scientific">Geovibrio thiophilus</name>
    <dbReference type="NCBI Taxonomy" id="139438"/>
    <lineage>
        <taxon>Bacteria</taxon>
        <taxon>Pseudomonadati</taxon>
        <taxon>Deferribacterota</taxon>
        <taxon>Deferribacteres</taxon>
        <taxon>Deferribacterales</taxon>
        <taxon>Geovibrionaceae</taxon>
        <taxon>Geovibrio</taxon>
    </lineage>
</organism>
<protein>
    <submittedName>
        <fullName evidence="3">Response regulator</fullName>
    </submittedName>
</protein>
<dbReference type="SMART" id="SM00448">
    <property type="entry name" value="REC"/>
    <property type="match status" value="1"/>
</dbReference>
<gene>
    <name evidence="3" type="ORF">EP073_13305</name>
</gene>
<dbReference type="OrthoDB" id="9786548at2"/>
<dbReference type="PANTHER" id="PTHR43228">
    <property type="entry name" value="TWO-COMPONENT RESPONSE REGULATOR"/>
    <property type="match status" value="1"/>
</dbReference>
<feature type="domain" description="Response regulatory" evidence="2">
    <location>
        <begin position="6"/>
        <end position="123"/>
    </location>
</feature>
<reference evidence="3 4" key="1">
    <citation type="submission" date="2019-01" db="EMBL/GenBank/DDBJ databases">
        <title>Geovibrio thiophilus DSM 11263, complete genome.</title>
        <authorList>
            <person name="Spring S."/>
            <person name="Bunk B."/>
            <person name="Sproer C."/>
        </authorList>
    </citation>
    <scope>NUCLEOTIDE SEQUENCE [LARGE SCALE GENOMIC DNA]</scope>
    <source>
        <strain evidence="3 4">DSM 11263</strain>
    </source>
</reference>
<dbReference type="Proteomes" id="UP000287502">
    <property type="component" value="Chromosome"/>
</dbReference>
<dbReference type="PANTHER" id="PTHR43228:SF1">
    <property type="entry name" value="TWO-COMPONENT RESPONSE REGULATOR ARR22"/>
    <property type="match status" value="1"/>
</dbReference>
<evidence type="ECO:0000313" key="4">
    <source>
        <dbReference type="Proteomes" id="UP000287502"/>
    </source>
</evidence>
<name>A0A410K1R3_9BACT</name>
<keyword evidence="4" id="KW-1185">Reference proteome</keyword>
<keyword evidence="1" id="KW-0597">Phosphoprotein</keyword>
<dbReference type="AlphaFoldDB" id="A0A410K1R3"/>
<dbReference type="Gene3D" id="3.40.50.2300">
    <property type="match status" value="1"/>
</dbReference>
<dbReference type="InterPro" id="IPR001789">
    <property type="entry name" value="Sig_transdc_resp-reg_receiver"/>
</dbReference>
<dbReference type="Pfam" id="PF00072">
    <property type="entry name" value="Response_reg"/>
    <property type="match status" value="1"/>
</dbReference>
<evidence type="ECO:0000259" key="2">
    <source>
        <dbReference type="PROSITE" id="PS50110"/>
    </source>
</evidence>
<sequence length="125" mass="13987">MAHHHVVITVDDSSTMRRIIKNTLLKLGFSNILEAGNGVEALDVMAKNKVDVVITDWNMPEMDGLTFVKTLRSKEEYKTMPILMVTTEAAKEDILTALRSGVNNYVVKPFTPDTLKEKIDKLLGL</sequence>